<evidence type="ECO:0000313" key="1">
    <source>
        <dbReference type="EMBL" id="KKU12339.1"/>
    </source>
</evidence>
<dbReference type="Proteomes" id="UP000034653">
    <property type="component" value="Unassembled WGS sequence"/>
</dbReference>
<sequence length="276" mass="32417">MDRVYPKHLYEPIREEIAVSYLKHELRKLFRTVPEKNWGFMDRDISDWTHSPELATPRDFWNGFHGIAMGFKLKIGLIYHITAENIIWKKERVPLSSLWFGVELQQTKVVGAGRQPAKKLIDFYFNPLNKKERERQLEYTLKLSSGTYSRDDHPVIIIQRLEENTPILSVQDGNRRLAKAVLMGEEKILAYVGRYTTEDKFPKNFWLPTSLLLETLLFARRAYESKNEKLFSEYISVLKDMIEKSESAKYEFTNRALTTQQPFRNDVLKALGLPLD</sequence>
<protein>
    <submittedName>
        <fullName evidence="1">Uncharacterized protein</fullName>
    </submittedName>
</protein>
<evidence type="ECO:0000313" key="2">
    <source>
        <dbReference type="Proteomes" id="UP000034653"/>
    </source>
</evidence>
<dbReference type="AlphaFoldDB" id="A0A0G1MVS7"/>
<reference evidence="1 2" key="1">
    <citation type="journal article" date="2015" name="Nature">
        <title>rRNA introns, odd ribosomes, and small enigmatic genomes across a large radiation of phyla.</title>
        <authorList>
            <person name="Brown C.T."/>
            <person name="Hug L.A."/>
            <person name="Thomas B.C."/>
            <person name="Sharon I."/>
            <person name="Castelle C.J."/>
            <person name="Singh A."/>
            <person name="Wilkins M.J."/>
            <person name="Williams K.H."/>
            <person name="Banfield J.F."/>
        </authorList>
    </citation>
    <scope>NUCLEOTIDE SEQUENCE [LARGE SCALE GENOMIC DNA]</scope>
</reference>
<accession>A0A0G1MVS7</accession>
<name>A0A0G1MVS7_9BACT</name>
<dbReference type="EMBL" id="LCLG01000002">
    <property type="protein sequence ID" value="KKU12339.1"/>
    <property type="molecule type" value="Genomic_DNA"/>
</dbReference>
<proteinExistence type="predicted"/>
<comment type="caution">
    <text evidence="1">The sequence shown here is derived from an EMBL/GenBank/DDBJ whole genome shotgun (WGS) entry which is preliminary data.</text>
</comment>
<gene>
    <name evidence="1" type="ORF">UX19_C0002G0046</name>
</gene>
<organism evidence="1 2">
    <name type="scientific">Candidatus Woesebacteria bacterium GW2011_GWA1_45_8</name>
    <dbReference type="NCBI Taxonomy" id="1618559"/>
    <lineage>
        <taxon>Bacteria</taxon>
        <taxon>Candidatus Woeseibacteriota</taxon>
    </lineage>
</organism>